<dbReference type="InterPro" id="IPR006390">
    <property type="entry name" value="DHP_synth_dom"/>
</dbReference>
<evidence type="ECO:0000256" key="3">
    <source>
        <dbReference type="ARBA" id="ARBA00004763"/>
    </source>
</evidence>
<evidence type="ECO:0000256" key="8">
    <source>
        <dbReference type="ARBA" id="ARBA00022909"/>
    </source>
</evidence>
<proteinExistence type="predicted"/>
<protein>
    <recommendedName>
        <fullName evidence="4">dihydropteroate synthase</fullName>
        <ecNumber evidence="4">2.5.1.15</ecNumber>
    </recommendedName>
</protein>
<comment type="pathway">
    <text evidence="3">Cofactor biosynthesis; tetrahydrofolate biosynthesis; 7,8-dihydrofolate from 2-amino-4-hydroxy-6-hydroxymethyl-7,8-dihydropteridine diphosphate and 4-aminobenzoate: step 1/2.</text>
</comment>
<dbReference type="InterPro" id="IPR011005">
    <property type="entry name" value="Dihydropteroate_synth-like_sf"/>
</dbReference>
<dbReference type="PROSITE" id="PS00793">
    <property type="entry name" value="DHPS_2"/>
    <property type="match status" value="1"/>
</dbReference>
<dbReference type="Gene3D" id="3.20.20.20">
    <property type="entry name" value="Dihydropteroate synthase-like"/>
    <property type="match status" value="1"/>
</dbReference>
<evidence type="ECO:0000256" key="1">
    <source>
        <dbReference type="ARBA" id="ARBA00000012"/>
    </source>
</evidence>
<keyword evidence="8" id="KW-0289">Folate biosynthesis</keyword>
<dbReference type="PANTHER" id="PTHR20941">
    <property type="entry name" value="FOLATE SYNTHESIS PROTEINS"/>
    <property type="match status" value="1"/>
</dbReference>
<dbReference type="CDD" id="cd00739">
    <property type="entry name" value="DHPS"/>
    <property type="match status" value="1"/>
</dbReference>
<organism evidence="10 11">
    <name type="scientific">Lacihabitans lacunae</name>
    <dbReference type="NCBI Taxonomy" id="1028214"/>
    <lineage>
        <taxon>Bacteria</taxon>
        <taxon>Pseudomonadati</taxon>
        <taxon>Bacteroidota</taxon>
        <taxon>Cytophagia</taxon>
        <taxon>Cytophagales</taxon>
        <taxon>Leadbetterellaceae</taxon>
        <taxon>Lacihabitans</taxon>
    </lineage>
</organism>
<dbReference type="PANTHER" id="PTHR20941:SF1">
    <property type="entry name" value="FOLIC ACID SYNTHESIS PROTEIN FOL1"/>
    <property type="match status" value="1"/>
</dbReference>
<dbReference type="EMBL" id="JBHRYQ010000001">
    <property type="protein sequence ID" value="MFC3813156.1"/>
    <property type="molecule type" value="Genomic_DNA"/>
</dbReference>
<dbReference type="GO" id="GO:0004156">
    <property type="term" value="F:dihydropteroate synthase activity"/>
    <property type="evidence" value="ECO:0007669"/>
    <property type="project" value="UniProtKB-EC"/>
</dbReference>
<keyword evidence="5 10" id="KW-0808">Transferase</keyword>
<dbReference type="EC" id="2.5.1.15" evidence="4"/>
<evidence type="ECO:0000313" key="11">
    <source>
        <dbReference type="Proteomes" id="UP001595616"/>
    </source>
</evidence>
<evidence type="ECO:0000256" key="5">
    <source>
        <dbReference type="ARBA" id="ARBA00022679"/>
    </source>
</evidence>
<dbReference type="SUPFAM" id="SSF51717">
    <property type="entry name" value="Dihydropteroate synthetase-like"/>
    <property type="match status" value="1"/>
</dbReference>
<evidence type="ECO:0000256" key="2">
    <source>
        <dbReference type="ARBA" id="ARBA00001946"/>
    </source>
</evidence>
<dbReference type="NCBIfam" id="TIGR01496">
    <property type="entry name" value="DHPS"/>
    <property type="match status" value="1"/>
</dbReference>
<comment type="cofactor">
    <cofactor evidence="2">
        <name>Mg(2+)</name>
        <dbReference type="ChEBI" id="CHEBI:18420"/>
    </cofactor>
</comment>
<keyword evidence="11" id="KW-1185">Reference proteome</keyword>
<evidence type="ECO:0000259" key="9">
    <source>
        <dbReference type="PROSITE" id="PS50972"/>
    </source>
</evidence>
<dbReference type="Proteomes" id="UP001595616">
    <property type="component" value="Unassembled WGS sequence"/>
</dbReference>
<evidence type="ECO:0000256" key="7">
    <source>
        <dbReference type="ARBA" id="ARBA00022842"/>
    </source>
</evidence>
<evidence type="ECO:0000256" key="4">
    <source>
        <dbReference type="ARBA" id="ARBA00012458"/>
    </source>
</evidence>
<keyword evidence="6" id="KW-0479">Metal-binding</keyword>
<comment type="caution">
    <text evidence="10">The sequence shown here is derived from an EMBL/GenBank/DDBJ whole genome shotgun (WGS) entry which is preliminary data.</text>
</comment>
<gene>
    <name evidence="10" type="primary">folP</name>
    <name evidence="10" type="ORF">ACFOOI_20995</name>
</gene>
<keyword evidence="7" id="KW-0460">Magnesium</keyword>
<name>A0ABV7Z4F9_9BACT</name>
<comment type="catalytic activity">
    <reaction evidence="1">
        <text>(7,8-dihydropterin-6-yl)methyl diphosphate + 4-aminobenzoate = 7,8-dihydropteroate + diphosphate</text>
        <dbReference type="Rhea" id="RHEA:19949"/>
        <dbReference type="ChEBI" id="CHEBI:17836"/>
        <dbReference type="ChEBI" id="CHEBI:17839"/>
        <dbReference type="ChEBI" id="CHEBI:33019"/>
        <dbReference type="ChEBI" id="CHEBI:72950"/>
        <dbReference type="EC" id="2.5.1.15"/>
    </reaction>
</comment>
<dbReference type="InterPro" id="IPR045031">
    <property type="entry name" value="DHP_synth-like"/>
</dbReference>
<reference evidence="11" key="1">
    <citation type="journal article" date="2019" name="Int. J. Syst. Evol. Microbiol.">
        <title>The Global Catalogue of Microorganisms (GCM) 10K type strain sequencing project: providing services to taxonomists for standard genome sequencing and annotation.</title>
        <authorList>
            <consortium name="The Broad Institute Genomics Platform"/>
            <consortium name="The Broad Institute Genome Sequencing Center for Infectious Disease"/>
            <person name="Wu L."/>
            <person name="Ma J."/>
        </authorList>
    </citation>
    <scope>NUCLEOTIDE SEQUENCE [LARGE SCALE GENOMIC DNA]</scope>
    <source>
        <strain evidence="11">CECT 7956</strain>
    </source>
</reference>
<feature type="domain" description="Pterin-binding" evidence="9">
    <location>
        <begin position="17"/>
        <end position="270"/>
    </location>
</feature>
<sequence>MKKTIKISGKLLCLENPLIMGIMNLTPDSFHKDSRFNPSDEDFLEKACRMYENGAQILDLGGYSSRPGAENVSPEEETERVLEAIEVLTKKLPEAIISIDTFRKSVAEKAISKGAALVNDISGGTLDSEMHPWIIENNIPYILMHMRGNPKDMQNQTDYKNYPNDVYTEILEKANYLKKEGVTDLILDLGFGFAKTIEQNYQLLKVLELTKLFDYPILTGISRKSMIYKALDISAAESLPATTQLHLFSLLKNTQILRVHDALEASQTVKLLSYLENDTHKP</sequence>
<evidence type="ECO:0000313" key="10">
    <source>
        <dbReference type="EMBL" id="MFC3813156.1"/>
    </source>
</evidence>
<accession>A0ABV7Z4F9</accession>
<evidence type="ECO:0000256" key="6">
    <source>
        <dbReference type="ARBA" id="ARBA00022723"/>
    </source>
</evidence>
<dbReference type="InterPro" id="IPR000489">
    <property type="entry name" value="Pterin-binding_dom"/>
</dbReference>
<dbReference type="RefSeq" id="WP_379840061.1">
    <property type="nucleotide sequence ID" value="NZ_JBHRYQ010000001.1"/>
</dbReference>
<dbReference type="PROSITE" id="PS50972">
    <property type="entry name" value="PTERIN_BINDING"/>
    <property type="match status" value="1"/>
</dbReference>
<dbReference type="Pfam" id="PF00809">
    <property type="entry name" value="Pterin_bind"/>
    <property type="match status" value="1"/>
</dbReference>